<keyword evidence="2" id="KW-0489">Methyltransferase</keyword>
<protein>
    <submittedName>
        <fullName evidence="2">SAM-dependent methyltransferase</fullName>
    </submittedName>
</protein>
<dbReference type="PANTHER" id="PTHR43591">
    <property type="entry name" value="METHYLTRANSFERASE"/>
    <property type="match status" value="1"/>
</dbReference>
<comment type="caution">
    <text evidence="2">The sequence shown here is derived from an EMBL/GenBank/DDBJ whole genome shotgun (WGS) entry which is preliminary data.</text>
</comment>
<accession>A0A2N1PLD9</accession>
<dbReference type="EMBL" id="PGXC01000024">
    <property type="protein sequence ID" value="PKK89139.1"/>
    <property type="molecule type" value="Genomic_DNA"/>
</dbReference>
<sequence>MTDTQIMNKQDYEGFVDISRNVFAPVYPVIAEMVLKESGISEGTCLDLGSGPGGLGISVAKASALDVILLDISMKMLSAANDDIIREKLSDRVKIMHCDVHSIALPDDSVDLVVSRGSVFFWEDLPRALNEVWRVLRPGGVAWIGGGFGNPEILKTIESSMKARDKDWQPMRRRFTGDDMESRFNDTLRELNPGPWKVNRNESGLWMNFKK</sequence>
<dbReference type="GO" id="GO:0032259">
    <property type="term" value="P:methylation"/>
    <property type="evidence" value="ECO:0007669"/>
    <property type="project" value="UniProtKB-KW"/>
</dbReference>
<keyword evidence="2" id="KW-0808">Transferase</keyword>
<reference evidence="2 3" key="1">
    <citation type="journal article" date="2017" name="ISME J.">
        <title>Potential for microbial H2 and metal transformations associated with novel bacteria and archaea in deep terrestrial subsurface sediments.</title>
        <authorList>
            <person name="Hernsdorf A.W."/>
            <person name="Amano Y."/>
            <person name="Miyakawa K."/>
            <person name="Ise K."/>
            <person name="Suzuki Y."/>
            <person name="Anantharaman K."/>
            <person name="Probst A."/>
            <person name="Burstein D."/>
            <person name="Thomas B.C."/>
            <person name="Banfield J.F."/>
        </authorList>
    </citation>
    <scope>NUCLEOTIDE SEQUENCE [LARGE SCALE GENOMIC DNA]</scope>
    <source>
        <strain evidence="2">HGW-Wallbacteria-1</strain>
    </source>
</reference>
<proteinExistence type="predicted"/>
<feature type="domain" description="Methyltransferase type 11" evidence="1">
    <location>
        <begin position="46"/>
        <end position="143"/>
    </location>
</feature>
<evidence type="ECO:0000259" key="1">
    <source>
        <dbReference type="Pfam" id="PF08241"/>
    </source>
</evidence>
<organism evidence="2 3">
    <name type="scientific">Candidatus Wallbacteria bacterium HGW-Wallbacteria-1</name>
    <dbReference type="NCBI Taxonomy" id="2013854"/>
    <lineage>
        <taxon>Bacteria</taxon>
        <taxon>Candidatus Walliibacteriota</taxon>
    </lineage>
</organism>
<dbReference type="SUPFAM" id="SSF53335">
    <property type="entry name" value="S-adenosyl-L-methionine-dependent methyltransferases"/>
    <property type="match status" value="1"/>
</dbReference>
<evidence type="ECO:0000313" key="2">
    <source>
        <dbReference type="EMBL" id="PKK89139.1"/>
    </source>
</evidence>
<dbReference type="Pfam" id="PF08241">
    <property type="entry name" value="Methyltransf_11"/>
    <property type="match status" value="1"/>
</dbReference>
<dbReference type="AlphaFoldDB" id="A0A2N1PLD9"/>
<dbReference type="PANTHER" id="PTHR43591:SF24">
    <property type="entry name" value="2-METHOXY-6-POLYPRENYL-1,4-BENZOQUINOL METHYLASE, MITOCHONDRIAL"/>
    <property type="match status" value="1"/>
</dbReference>
<dbReference type="GO" id="GO:0008757">
    <property type="term" value="F:S-adenosylmethionine-dependent methyltransferase activity"/>
    <property type="evidence" value="ECO:0007669"/>
    <property type="project" value="InterPro"/>
</dbReference>
<name>A0A2N1PLD9_9BACT</name>
<evidence type="ECO:0000313" key="3">
    <source>
        <dbReference type="Proteomes" id="UP000233256"/>
    </source>
</evidence>
<gene>
    <name evidence="2" type="ORF">CVV64_15645</name>
</gene>
<dbReference type="InterPro" id="IPR029063">
    <property type="entry name" value="SAM-dependent_MTases_sf"/>
</dbReference>
<dbReference type="InterPro" id="IPR013216">
    <property type="entry name" value="Methyltransf_11"/>
</dbReference>
<dbReference type="Gene3D" id="3.40.50.150">
    <property type="entry name" value="Vaccinia Virus protein VP39"/>
    <property type="match status" value="1"/>
</dbReference>
<dbReference type="Proteomes" id="UP000233256">
    <property type="component" value="Unassembled WGS sequence"/>
</dbReference>
<dbReference type="CDD" id="cd02440">
    <property type="entry name" value="AdoMet_MTases"/>
    <property type="match status" value="1"/>
</dbReference>